<sequence>MRLAGKTPSEAVAVRQLLGHRLPLDARQAKSEWCYCGGVLSQSMTLWKERALLLDRSNKALYIGRPFELFWFIFRIRMAGFVHHTANSEAEEVS</sequence>
<comment type="caution">
    <text evidence="1">The sequence shown here is derived from an EMBL/GenBank/DDBJ whole genome shotgun (WGS) entry which is preliminary data.</text>
</comment>
<keyword evidence="2" id="KW-1185">Reference proteome</keyword>
<evidence type="ECO:0000313" key="1">
    <source>
        <dbReference type="EMBL" id="PRQ26028.1"/>
    </source>
</evidence>
<organism evidence="1 2">
    <name type="scientific">Rosa chinensis</name>
    <name type="common">China rose</name>
    <dbReference type="NCBI Taxonomy" id="74649"/>
    <lineage>
        <taxon>Eukaryota</taxon>
        <taxon>Viridiplantae</taxon>
        <taxon>Streptophyta</taxon>
        <taxon>Embryophyta</taxon>
        <taxon>Tracheophyta</taxon>
        <taxon>Spermatophyta</taxon>
        <taxon>Magnoliopsida</taxon>
        <taxon>eudicotyledons</taxon>
        <taxon>Gunneridae</taxon>
        <taxon>Pentapetalae</taxon>
        <taxon>rosids</taxon>
        <taxon>fabids</taxon>
        <taxon>Rosales</taxon>
        <taxon>Rosaceae</taxon>
        <taxon>Rosoideae</taxon>
        <taxon>Rosoideae incertae sedis</taxon>
        <taxon>Rosa</taxon>
    </lineage>
</organism>
<evidence type="ECO:0000313" key="2">
    <source>
        <dbReference type="Proteomes" id="UP000238479"/>
    </source>
</evidence>
<dbReference type="Gramene" id="PRQ26028">
    <property type="protein sequence ID" value="PRQ26028"/>
    <property type="gene ID" value="RchiOBHm_Chr6g0290121"/>
</dbReference>
<gene>
    <name evidence="1" type="ORF">RchiOBHm_Chr6g0290121</name>
</gene>
<name>A0A2P6PVS9_ROSCH</name>
<protein>
    <submittedName>
        <fullName evidence="1">Uncharacterized protein</fullName>
    </submittedName>
</protein>
<dbReference type="Proteomes" id="UP000238479">
    <property type="component" value="Chromosome 6"/>
</dbReference>
<reference evidence="1 2" key="1">
    <citation type="journal article" date="2018" name="Nat. Genet.">
        <title>The Rosa genome provides new insights in the design of modern roses.</title>
        <authorList>
            <person name="Bendahmane M."/>
        </authorList>
    </citation>
    <scope>NUCLEOTIDE SEQUENCE [LARGE SCALE GENOMIC DNA]</scope>
    <source>
        <strain evidence="2">cv. Old Blush</strain>
    </source>
</reference>
<dbReference type="AlphaFoldDB" id="A0A2P6PVS9"/>
<dbReference type="EMBL" id="PDCK01000044">
    <property type="protein sequence ID" value="PRQ26028.1"/>
    <property type="molecule type" value="Genomic_DNA"/>
</dbReference>
<accession>A0A2P6PVS9</accession>
<proteinExistence type="predicted"/>